<dbReference type="AlphaFoldDB" id="M7XB40"/>
<protein>
    <submittedName>
        <fullName evidence="1">Uncharacterized protein</fullName>
    </submittedName>
</protein>
<reference evidence="1" key="1">
    <citation type="submission" date="2013-01" db="EMBL/GenBank/DDBJ databases">
        <title>Genome assembly of Mariniradius saccharolyticus AK6.</title>
        <authorList>
            <person name="Vaidya B."/>
            <person name="Khatri I."/>
            <person name="Tanuku N.R.S."/>
            <person name="Subramanian S."/>
            <person name="Pinnaka A."/>
        </authorList>
    </citation>
    <scope>NUCLEOTIDE SEQUENCE [LARGE SCALE GENOMIC DNA]</scope>
    <source>
        <strain evidence="1">AK6</strain>
    </source>
</reference>
<evidence type="ECO:0000313" key="2">
    <source>
        <dbReference type="Proteomes" id="UP000010953"/>
    </source>
</evidence>
<proteinExistence type="predicted"/>
<gene>
    <name evidence="1" type="ORF">C943_01376</name>
</gene>
<keyword evidence="2" id="KW-1185">Reference proteome</keyword>
<evidence type="ECO:0000313" key="1">
    <source>
        <dbReference type="EMBL" id="EMS32114.1"/>
    </source>
</evidence>
<name>M7XB40_9BACT</name>
<accession>M7XB40</accession>
<dbReference type="Proteomes" id="UP000010953">
    <property type="component" value="Unassembled WGS sequence"/>
</dbReference>
<organism evidence="1 2">
    <name type="scientific">Mariniradius saccharolyticus AK6</name>
    <dbReference type="NCBI Taxonomy" id="1239962"/>
    <lineage>
        <taxon>Bacteria</taxon>
        <taxon>Pseudomonadati</taxon>
        <taxon>Bacteroidota</taxon>
        <taxon>Cytophagia</taxon>
        <taxon>Cytophagales</taxon>
        <taxon>Cyclobacteriaceae</taxon>
        <taxon>Mariniradius</taxon>
    </lineage>
</organism>
<dbReference type="InParanoid" id="M7XB40"/>
<dbReference type="EMBL" id="AMZY02000014">
    <property type="protein sequence ID" value="EMS32114.1"/>
    <property type="molecule type" value="Genomic_DNA"/>
</dbReference>
<comment type="caution">
    <text evidence="1">The sequence shown here is derived from an EMBL/GenBank/DDBJ whole genome shotgun (WGS) entry which is preliminary data.</text>
</comment>
<sequence>MEYFDHFFILWTVREILPKISPKIFKERQGCKPSRGLCRKLAHKLPKAAT</sequence>